<protein>
    <recommendedName>
        <fullName evidence="2">C1q domain-containing protein</fullName>
    </recommendedName>
</protein>
<evidence type="ECO:0000259" key="2">
    <source>
        <dbReference type="Pfam" id="PF00386"/>
    </source>
</evidence>
<dbReference type="AlphaFoldDB" id="A0A841N223"/>
<dbReference type="Pfam" id="PF00386">
    <property type="entry name" value="C1q"/>
    <property type="match status" value="1"/>
</dbReference>
<reference evidence="3 4" key="1">
    <citation type="submission" date="2020-08" db="EMBL/GenBank/DDBJ databases">
        <title>Functional genomics of gut bacteria from endangered species of beetles.</title>
        <authorList>
            <person name="Carlos-Shanley C."/>
        </authorList>
    </citation>
    <scope>NUCLEOTIDE SEQUENCE [LARGE SCALE GENOMIC DNA]</scope>
    <source>
        <strain evidence="3 4">S00136</strain>
    </source>
</reference>
<gene>
    <name evidence="3" type="ORF">HNP36_000246</name>
</gene>
<keyword evidence="4" id="KW-1185">Reference proteome</keyword>
<keyword evidence="1" id="KW-0732">Signal</keyword>
<evidence type="ECO:0000313" key="3">
    <source>
        <dbReference type="EMBL" id="MBB6369193.1"/>
    </source>
</evidence>
<name>A0A841N223_9FLAO</name>
<comment type="caution">
    <text evidence="3">The sequence shown here is derived from an EMBL/GenBank/DDBJ whole genome shotgun (WGS) entry which is preliminary data.</text>
</comment>
<feature type="domain" description="C1q" evidence="2">
    <location>
        <begin position="102"/>
        <end position="219"/>
    </location>
</feature>
<feature type="signal peptide" evidence="1">
    <location>
        <begin position="1"/>
        <end position="19"/>
    </location>
</feature>
<feature type="chain" id="PRO_5032496273" description="C1q domain-containing protein" evidence="1">
    <location>
        <begin position="20"/>
        <end position="225"/>
    </location>
</feature>
<dbReference type="SUPFAM" id="SSF49842">
    <property type="entry name" value="TNF-like"/>
    <property type="match status" value="1"/>
</dbReference>
<dbReference type="InterPro" id="IPR001073">
    <property type="entry name" value="C1q_dom"/>
</dbReference>
<evidence type="ECO:0000256" key="1">
    <source>
        <dbReference type="SAM" id="SignalP"/>
    </source>
</evidence>
<proteinExistence type="predicted"/>
<dbReference type="Proteomes" id="UP000589738">
    <property type="component" value="Unassembled WGS sequence"/>
</dbReference>
<dbReference type="Gene3D" id="2.60.120.40">
    <property type="match status" value="1"/>
</dbReference>
<accession>A0A841N223</accession>
<evidence type="ECO:0000313" key="4">
    <source>
        <dbReference type="Proteomes" id="UP000589738"/>
    </source>
</evidence>
<sequence length="225" mass="24159">MKRKVISVLLFLIGGQVWSQVGVNTDDPKAMLDINGNLRVRTAEKCLDEACTESILVKNSDGYVQTVSKDQVFNSNGRSYVSGTGNGGTMLVSISLLPNWGKILFDKELMDDHNDYDPSIGTFTAPKDGIYAAYVQVKTSSVVSAGDFGVGIYVKRGSAAPELMAEESYAGINVLSIDVSPSTRKTQSIVSLKAGDQLFFCAKSTLATLNLITGASSSFTIYQIK</sequence>
<dbReference type="EMBL" id="JACHLC010000001">
    <property type="protein sequence ID" value="MBB6369193.1"/>
    <property type="molecule type" value="Genomic_DNA"/>
</dbReference>
<organism evidence="3 4">
    <name type="scientific">Chryseobacterium shigense</name>
    <dbReference type="NCBI Taxonomy" id="297244"/>
    <lineage>
        <taxon>Bacteria</taxon>
        <taxon>Pseudomonadati</taxon>
        <taxon>Bacteroidota</taxon>
        <taxon>Flavobacteriia</taxon>
        <taxon>Flavobacteriales</taxon>
        <taxon>Weeksellaceae</taxon>
        <taxon>Chryseobacterium group</taxon>
        <taxon>Chryseobacterium</taxon>
    </lineage>
</organism>
<dbReference type="RefSeq" id="WP_184161469.1">
    <property type="nucleotide sequence ID" value="NZ_JACHLC010000001.1"/>
</dbReference>
<dbReference type="InterPro" id="IPR008983">
    <property type="entry name" value="Tumour_necrosis_fac-like_dom"/>
</dbReference>